<dbReference type="RefSeq" id="WP_169143872.1">
    <property type="nucleotide sequence ID" value="NZ_JABBGA010000001.1"/>
</dbReference>
<sequence length="212" mass="23212">MQALSPLRLVTGLIAALLLLTGCSNSTLKSVWRDNQDNGITPRKLVVFVAAKDDNLRRMAENRVVQSLPAGYGASAGHTLDVDPLLESASVRERLTAGGYDAALVARLVSVDTSQTVVPPQTQVGPDLMFRRFGPRYSSFYTFYPYVYTTPGYTVNNTTVVVETLLYRLPEGKPVWTAVSETLNPRSSAQVIEELIKLVGGKLRDEGLLPIR</sequence>
<gene>
    <name evidence="1" type="ORF">HHL15_00565</name>
</gene>
<reference evidence="1 2" key="1">
    <citation type="submission" date="2020-04" db="EMBL/GenBank/DDBJ databases">
        <title>Zoogloea sp. G-4-1-14 isolated from soil.</title>
        <authorList>
            <person name="Dahal R.H."/>
        </authorList>
    </citation>
    <scope>NUCLEOTIDE SEQUENCE [LARGE SCALE GENOMIC DNA]</scope>
    <source>
        <strain evidence="1 2">G-4-1-14</strain>
    </source>
</reference>
<organism evidence="1 2">
    <name type="scientific">Zoogloea dura</name>
    <dbReference type="NCBI Taxonomy" id="2728840"/>
    <lineage>
        <taxon>Bacteria</taxon>
        <taxon>Pseudomonadati</taxon>
        <taxon>Pseudomonadota</taxon>
        <taxon>Betaproteobacteria</taxon>
        <taxon>Rhodocyclales</taxon>
        <taxon>Zoogloeaceae</taxon>
        <taxon>Zoogloea</taxon>
    </lineage>
</organism>
<dbReference type="AlphaFoldDB" id="A0A848G1B3"/>
<accession>A0A848G1B3</accession>
<name>A0A848G1B3_9RHOO</name>
<proteinExistence type="predicted"/>
<dbReference type="EMBL" id="JABBGA010000001">
    <property type="protein sequence ID" value="NML24223.1"/>
    <property type="molecule type" value="Genomic_DNA"/>
</dbReference>
<evidence type="ECO:0000313" key="2">
    <source>
        <dbReference type="Proteomes" id="UP000580043"/>
    </source>
</evidence>
<evidence type="ECO:0000313" key="1">
    <source>
        <dbReference type="EMBL" id="NML24223.1"/>
    </source>
</evidence>
<dbReference type="Proteomes" id="UP000580043">
    <property type="component" value="Unassembled WGS sequence"/>
</dbReference>
<protein>
    <submittedName>
        <fullName evidence="1">DUF4136 domain-containing protein</fullName>
    </submittedName>
</protein>
<comment type="caution">
    <text evidence="1">The sequence shown here is derived from an EMBL/GenBank/DDBJ whole genome shotgun (WGS) entry which is preliminary data.</text>
</comment>
<keyword evidence="2" id="KW-1185">Reference proteome</keyword>